<reference evidence="1" key="1">
    <citation type="submission" date="2022-08" db="UniProtKB">
        <authorList>
            <consortium name="EnsemblMetazoa"/>
        </authorList>
    </citation>
    <scope>IDENTIFICATION</scope>
    <source>
        <strain evidence="1">EBRO</strain>
    </source>
</reference>
<proteinExistence type="predicted"/>
<protein>
    <submittedName>
        <fullName evidence="1">Uncharacterized protein</fullName>
    </submittedName>
</protein>
<dbReference type="EnsemblMetazoa" id="AATE015873-RA">
    <property type="protein sequence ID" value="AATE015873-PA.1"/>
    <property type="gene ID" value="AATE015873"/>
</dbReference>
<organism evidence="1">
    <name type="scientific">Anopheles atroparvus</name>
    <name type="common">European mosquito</name>
    <dbReference type="NCBI Taxonomy" id="41427"/>
    <lineage>
        <taxon>Eukaryota</taxon>
        <taxon>Metazoa</taxon>
        <taxon>Ecdysozoa</taxon>
        <taxon>Arthropoda</taxon>
        <taxon>Hexapoda</taxon>
        <taxon>Insecta</taxon>
        <taxon>Pterygota</taxon>
        <taxon>Neoptera</taxon>
        <taxon>Endopterygota</taxon>
        <taxon>Diptera</taxon>
        <taxon>Nematocera</taxon>
        <taxon>Culicoidea</taxon>
        <taxon>Culicidae</taxon>
        <taxon>Anophelinae</taxon>
        <taxon>Anopheles</taxon>
    </lineage>
</organism>
<accession>A0A182JD69</accession>
<evidence type="ECO:0000313" key="1">
    <source>
        <dbReference type="EnsemblMetazoa" id="AATE015873-PA.1"/>
    </source>
</evidence>
<sequence>MWIFGLRMLSAESVIRNFWTEDLAGCRIVLGSGIKLSGNGIWSSRLYRKDHTTILNEDDAALDGVLRLLLVLLALIVVEVAVMVMMAMLVALMVVVQMMAMIVQ</sequence>
<name>A0A182JD69_ANOAO</name>
<dbReference type="AlphaFoldDB" id="A0A182JD69"/>
<dbReference type="VEuPathDB" id="VectorBase:AATE015873"/>